<sequence length="140" mass="16338">MFTFFTPGVINEKWMDYQATWPLDLSCCIIVIILDFIRRVRRMDFHVHDAAPMFSMSLLQFTVACLRAVETFFYYNVLTRISLILSKVNKVVKKRAIMDKQAIPLTFCLEPPKVHFAISMLGMFMSVLDITLILDYMDPI</sequence>
<proteinExistence type="predicted"/>
<organism evidence="2 3">
    <name type="scientific">Fasciolopsis buskii</name>
    <dbReference type="NCBI Taxonomy" id="27845"/>
    <lineage>
        <taxon>Eukaryota</taxon>
        <taxon>Metazoa</taxon>
        <taxon>Spiralia</taxon>
        <taxon>Lophotrochozoa</taxon>
        <taxon>Platyhelminthes</taxon>
        <taxon>Trematoda</taxon>
        <taxon>Digenea</taxon>
        <taxon>Plagiorchiida</taxon>
        <taxon>Echinostomata</taxon>
        <taxon>Echinostomatoidea</taxon>
        <taxon>Fasciolidae</taxon>
        <taxon>Fasciolopsis</taxon>
    </lineage>
</organism>
<evidence type="ECO:0000256" key="1">
    <source>
        <dbReference type="SAM" id="Phobius"/>
    </source>
</evidence>
<comment type="caution">
    <text evidence="2">The sequence shown here is derived from an EMBL/GenBank/DDBJ whole genome shotgun (WGS) entry which is preliminary data.</text>
</comment>
<dbReference type="OrthoDB" id="6247994at2759"/>
<feature type="transmembrane region" description="Helical" evidence="1">
    <location>
        <begin position="20"/>
        <end position="37"/>
    </location>
</feature>
<gene>
    <name evidence="2" type="ORF">FBUS_06309</name>
</gene>
<reference evidence="2" key="1">
    <citation type="submission" date="2019-05" db="EMBL/GenBank/DDBJ databases">
        <title>Annotation for the trematode Fasciolopsis buski.</title>
        <authorList>
            <person name="Choi Y.-J."/>
        </authorList>
    </citation>
    <scope>NUCLEOTIDE SEQUENCE</scope>
    <source>
        <strain evidence="2">HT</strain>
        <tissue evidence="2">Whole worm</tissue>
    </source>
</reference>
<dbReference type="AlphaFoldDB" id="A0A8E0VM29"/>
<dbReference type="Proteomes" id="UP000728185">
    <property type="component" value="Unassembled WGS sequence"/>
</dbReference>
<keyword evidence="1" id="KW-1133">Transmembrane helix</keyword>
<keyword evidence="1" id="KW-0812">Transmembrane</keyword>
<accession>A0A8E0VM29</accession>
<keyword evidence="3" id="KW-1185">Reference proteome</keyword>
<name>A0A8E0VM29_9TREM</name>
<evidence type="ECO:0000313" key="2">
    <source>
        <dbReference type="EMBL" id="KAA0196338.1"/>
    </source>
</evidence>
<keyword evidence="1" id="KW-0472">Membrane</keyword>
<evidence type="ECO:0000313" key="3">
    <source>
        <dbReference type="Proteomes" id="UP000728185"/>
    </source>
</evidence>
<dbReference type="EMBL" id="LUCM01003103">
    <property type="protein sequence ID" value="KAA0196338.1"/>
    <property type="molecule type" value="Genomic_DNA"/>
</dbReference>
<protein>
    <submittedName>
        <fullName evidence="2">Uncharacterized protein</fullName>
    </submittedName>
</protein>